<dbReference type="AlphaFoldDB" id="A0A2V1E9M0"/>
<protein>
    <submittedName>
        <fullName evidence="2">Uncharacterized protein</fullName>
    </submittedName>
</protein>
<evidence type="ECO:0000256" key="1">
    <source>
        <dbReference type="SAM" id="MobiDB-lite"/>
    </source>
</evidence>
<feature type="compositionally biased region" description="Basic and acidic residues" evidence="1">
    <location>
        <begin position="305"/>
        <end position="314"/>
    </location>
</feature>
<feature type="compositionally biased region" description="Polar residues" evidence="1">
    <location>
        <begin position="22"/>
        <end position="41"/>
    </location>
</feature>
<dbReference type="Proteomes" id="UP000244855">
    <property type="component" value="Unassembled WGS sequence"/>
</dbReference>
<feature type="region of interest" description="Disordered" evidence="1">
    <location>
        <begin position="1"/>
        <end position="73"/>
    </location>
</feature>
<organism evidence="2 3">
    <name type="scientific">Periconia macrospinosa</name>
    <dbReference type="NCBI Taxonomy" id="97972"/>
    <lineage>
        <taxon>Eukaryota</taxon>
        <taxon>Fungi</taxon>
        <taxon>Dikarya</taxon>
        <taxon>Ascomycota</taxon>
        <taxon>Pezizomycotina</taxon>
        <taxon>Dothideomycetes</taxon>
        <taxon>Pleosporomycetidae</taxon>
        <taxon>Pleosporales</taxon>
        <taxon>Massarineae</taxon>
        <taxon>Periconiaceae</taxon>
        <taxon>Periconia</taxon>
    </lineage>
</organism>
<dbReference type="OrthoDB" id="439993at2759"/>
<feature type="compositionally biased region" description="Basic and acidic residues" evidence="1">
    <location>
        <begin position="50"/>
        <end position="65"/>
    </location>
</feature>
<reference evidence="2 3" key="1">
    <citation type="journal article" date="2018" name="Sci. Rep.">
        <title>Comparative genomics provides insights into the lifestyle and reveals functional heterogeneity of dark septate endophytic fungi.</title>
        <authorList>
            <person name="Knapp D.G."/>
            <person name="Nemeth J.B."/>
            <person name="Barry K."/>
            <person name="Hainaut M."/>
            <person name="Henrissat B."/>
            <person name="Johnson J."/>
            <person name="Kuo A."/>
            <person name="Lim J.H.P."/>
            <person name="Lipzen A."/>
            <person name="Nolan M."/>
            <person name="Ohm R.A."/>
            <person name="Tamas L."/>
            <person name="Grigoriev I.V."/>
            <person name="Spatafora J.W."/>
            <person name="Nagy L.G."/>
            <person name="Kovacs G.M."/>
        </authorList>
    </citation>
    <scope>NUCLEOTIDE SEQUENCE [LARGE SCALE GENOMIC DNA]</scope>
    <source>
        <strain evidence="2 3">DSE2036</strain>
    </source>
</reference>
<evidence type="ECO:0000313" key="3">
    <source>
        <dbReference type="Proteomes" id="UP000244855"/>
    </source>
</evidence>
<name>A0A2V1E9M0_9PLEO</name>
<gene>
    <name evidence="2" type="ORF">DM02DRAFT_513272</name>
</gene>
<dbReference type="EMBL" id="KZ805305">
    <property type="protein sequence ID" value="PVI07231.1"/>
    <property type="molecule type" value="Genomic_DNA"/>
</dbReference>
<feature type="region of interest" description="Disordered" evidence="1">
    <location>
        <begin position="297"/>
        <end position="340"/>
    </location>
</feature>
<proteinExistence type="predicted"/>
<evidence type="ECO:0000313" key="2">
    <source>
        <dbReference type="EMBL" id="PVI07231.1"/>
    </source>
</evidence>
<sequence>MFVPRALRLKGHKEPSKPKPATVQQPDDATTQSQVSGQAQTPAGVPQKTAVEDQRIPSNKSDIKPGAKGSRFTTAPVTPEFLAQLVAGVELIFTDYAHQQPEHAKWLQQRYRTIDGEQKYVHFTAILEHGTIMTLKPQPTQLLLRQALQEVTTQFLEMSSNGFYVRRKPSTYPLSWVPENSFSVTDDHGLGFWDQRTIYVEPHIRHLCKTPAKVAHWLKEHGALKPKWLPIQAVHTLYNSCAFVVLSGNVLHKDVWFKWRETGKPEDWKIMTKVEHTKRTEEYLELLKKNNAKIKRPRYPSLDTETAKTLDENAVRVSGPAEEHPPTKKRRLKLKNYPVE</sequence>
<accession>A0A2V1E9M0</accession>
<keyword evidence="3" id="KW-1185">Reference proteome</keyword>